<feature type="region of interest" description="Disordered" evidence="1">
    <location>
        <begin position="14"/>
        <end position="45"/>
    </location>
</feature>
<dbReference type="Proteomes" id="UP000264006">
    <property type="component" value="Chromosome"/>
</dbReference>
<protein>
    <submittedName>
        <fullName evidence="2">Uncharacterized protein</fullName>
    </submittedName>
</protein>
<organism evidence="2 3">
    <name type="scientific">Euzebya pacifica</name>
    <dbReference type="NCBI Taxonomy" id="1608957"/>
    <lineage>
        <taxon>Bacteria</taxon>
        <taxon>Bacillati</taxon>
        <taxon>Actinomycetota</taxon>
        <taxon>Nitriliruptoria</taxon>
        <taxon>Euzebyales</taxon>
    </lineage>
</organism>
<proteinExistence type="predicted"/>
<evidence type="ECO:0000313" key="3">
    <source>
        <dbReference type="Proteomes" id="UP000264006"/>
    </source>
</evidence>
<evidence type="ECO:0000256" key="1">
    <source>
        <dbReference type="SAM" id="MobiDB-lite"/>
    </source>
</evidence>
<accession>A0A346XTG3</accession>
<gene>
    <name evidence="2" type="ORF">DVS28_a0809</name>
</gene>
<name>A0A346XTG3_9ACTN</name>
<dbReference type="KEGG" id="euz:DVS28_a0809"/>
<sequence length="63" mass="6543">MLLVERRWADRGSGVLAGVRTPQRPPTRGQAGATSERHGLAGGTDWRDWLAGLTGGTGGALTS</sequence>
<reference evidence="2 3" key="1">
    <citation type="submission" date="2018-09" db="EMBL/GenBank/DDBJ databases">
        <title>Complete genome sequence of Euzebya sp. DY32-46 isolated from seawater of Pacific Ocean.</title>
        <authorList>
            <person name="Xu L."/>
            <person name="Wu Y.-H."/>
            <person name="Xu X.-W."/>
        </authorList>
    </citation>
    <scope>NUCLEOTIDE SEQUENCE [LARGE SCALE GENOMIC DNA]</scope>
    <source>
        <strain evidence="2 3">DY32-46</strain>
    </source>
</reference>
<dbReference type="EMBL" id="CP031165">
    <property type="protein sequence ID" value="AXV05510.1"/>
    <property type="molecule type" value="Genomic_DNA"/>
</dbReference>
<evidence type="ECO:0000313" key="2">
    <source>
        <dbReference type="EMBL" id="AXV05510.1"/>
    </source>
</evidence>
<keyword evidence="3" id="KW-1185">Reference proteome</keyword>
<dbReference type="AlphaFoldDB" id="A0A346XTG3"/>